<dbReference type="Gene3D" id="3.30.1490.70">
    <property type="match status" value="1"/>
</dbReference>
<dbReference type="PROSITE" id="PS00333">
    <property type="entry name" value="DNA_LIGASE_A2"/>
    <property type="match status" value="1"/>
</dbReference>
<keyword evidence="2 9" id="KW-0436">Ligase</keyword>
<evidence type="ECO:0000313" key="10">
    <source>
        <dbReference type="Proteomes" id="UP000319828"/>
    </source>
</evidence>
<accession>A0A557P7I3</accession>
<dbReference type="Proteomes" id="UP000319828">
    <property type="component" value="Unassembled WGS sequence"/>
</dbReference>
<comment type="cofactor">
    <cofactor evidence="1">
        <name>a divalent metal cation</name>
        <dbReference type="ChEBI" id="CHEBI:60240"/>
    </cofactor>
</comment>
<name>A0A557P7I3_9VIBR</name>
<dbReference type="InterPro" id="IPR016059">
    <property type="entry name" value="DNA_ligase_ATP-dep_CS"/>
</dbReference>
<evidence type="ECO:0000256" key="2">
    <source>
        <dbReference type="ARBA" id="ARBA00022598"/>
    </source>
</evidence>
<dbReference type="EMBL" id="VMKJ01000015">
    <property type="protein sequence ID" value="TVO36614.1"/>
    <property type="molecule type" value="Genomic_DNA"/>
</dbReference>
<dbReference type="Pfam" id="PF01068">
    <property type="entry name" value="DNA_ligase_A_M"/>
    <property type="match status" value="1"/>
</dbReference>
<dbReference type="PANTHER" id="PTHR47810:SF1">
    <property type="entry name" value="DNA LIGASE B"/>
    <property type="match status" value="1"/>
</dbReference>
<dbReference type="SUPFAM" id="SSF56091">
    <property type="entry name" value="DNA ligase/mRNA capping enzyme, catalytic domain"/>
    <property type="match status" value="1"/>
</dbReference>
<dbReference type="Pfam" id="PF14743">
    <property type="entry name" value="DNA_ligase_OB_2"/>
    <property type="match status" value="1"/>
</dbReference>
<dbReference type="OrthoDB" id="9782700at2"/>
<sequence length="292" mass="33882">MTNNQYFTPLSFMLTISCLPTAFAIHAETNIKDGDKVQLMLANEYEDDINLLHYCMSEKLDGIRAFWDGEQFYTRNGHPINAPKWFTKDFPSIKLDGELWAGRGEFSKVQRTVLDDVPNDEDWKHIRYMAFDVIHEKARFTFRSEWLNHAVYKAKSPYLGRVEYETIPSRDALFERLEQIERQNGEGLMLRKFSSLYQNGRSEDLLKLKSYQDDEAVVIGYKPGKGRNALKTGSLYVEWKEGKRFYIGSGLTDELRENPPALGSKVTFRFNGYTQSGLPRFARFVHIRQDGA</sequence>
<dbReference type="AlphaFoldDB" id="A0A557P7I3"/>
<dbReference type="SUPFAM" id="SSF50249">
    <property type="entry name" value="Nucleic acid-binding proteins"/>
    <property type="match status" value="1"/>
</dbReference>
<dbReference type="Gene3D" id="2.40.50.140">
    <property type="entry name" value="Nucleic acid-binding proteins"/>
    <property type="match status" value="1"/>
</dbReference>
<evidence type="ECO:0000256" key="5">
    <source>
        <dbReference type="ARBA" id="ARBA00023204"/>
    </source>
</evidence>
<gene>
    <name evidence="9" type="ORF">FOF44_08925</name>
</gene>
<dbReference type="InterPro" id="IPR012340">
    <property type="entry name" value="NA-bd_OB-fold"/>
</dbReference>
<dbReference type="CDD" id="cd08041">
    <property type="entry name" value="OBF_kDNA_ligase_like"/>
    <property type="match status" value="1"/>
</dbReference>
<dbReference type="Gene3D" id="3.30.470.30">
    <property type="entry name" value="DNA ligase/mRNA capping enzyme"/>
    <property type="match status" value="1"/>
</dbReference>
<keyword evidence="4" id="KW-0227">DNA damage</keyword>
<reference evidence="9 10" key="1">
    <citation type="submission" date="2019-07" db="EMBL/GenBank/DDBJ databases">
        <title>The draft genome sequence of Vibrio algivorus M1486.</title>
        <authorList>
            <person name="Meng X."/>
        </authorList>
    </citation>
    <scope>NUCLEOTIDE SEQUENCE [LARGE SCALE GENOMIC DNA]</scope>
    <source>
        <strain evidence="9 10">M1486</strain>
    </source>
</reference>
<proteinExistence type="predicted"/>
<dbReference type="InterPro" id="IPR029319">
    <property type="entry name" value="DNA_ligase_OB"/>
</dbReference>
<dbReference type="InterPro" id="IPR050326">
    <property type="entry name" value="NAD_dep_DNA_ligaseB"/>
</dbReference>
<evidence type="ECO:0000259" key="7">
    <source>
        <dbReference type="Pfam" id="PF01068"/>
    </source>
</evidence>
<evidence type="ECO:0000256" key="6">
    <source>
        <dbReference type="ARBA" id="ARBA00034003"/>
    </source>
</evidence>
<dbReference type="InterPro" id="IPR012310">
    <property type="entry name" value="DNA_ligase_ATP-dep_cent"/>
</dbReference>
<feature type="domain" description="DNA ligase OB-like" evidence="8">
    <location>
        <begin position="223"/>
        <end position="288"/>
    </location>
</feature>
<protein>
    <submittedName>
        <fullName evidence="9">DNA ligase</fullName>
    </submittedName>
</protein>
<dbReference type="GO" id="GO:0006281">
    <property type="term" value="P:DNA repair"/>
    <property type="evidence" value="ECO:0007669"/>
    <property type="project" value="UniProtKB-KW"/>
</dbReference>
<feature type="domain" description="ATP-dependent DNA ligase family profile" evidence="7">
    <location>
        <begin position="56"/>
        <end position="209"/>
    </location>
</feature>
<keyword evidence="5" id="KW-0234">DNA repair</keyword>
<dbReference type="GO" id="GO:0003910">
    <property type="term" value="F:DNA ligase (ATP) activity"/>
    <property type="evidence" value="ECO:0007669"/>
    <property type="project" value="UniProtKB-EC"/>
</dbReference>
<comment type="catalytic activity">
    <reaction evidence="6">
        <text>ATP + (deoxyribonucleotide)n-3'-hydroxyl + 5'-phospho-(deoxyribonucleotide)m = (deoxyribonucleotide)n+m + AMP + diphosphate.</text>
        <dbReference type="EC" id="6.5.1.1"/>
    </reaction>
</comment>
<evidence type="ECO:0000313" key="9">
    <source>
        <dbReference type="EMBL" id="TVO36614.1"/>
    </source>
</evidence>
<evidence type="ECO:0000256" key="3">
    <source>
        <dbReference type="ARBA" id="ARBA00022705"/>
    </source>
</evidence>
<dbReference type="RefSeq" id="WP_144388123.1">
    <property type="nucleotide sequence ID" value="NZ_CANNCB010000023.1"/>
</dbReference>
<dbReference type="PANTHER" id="PTHR47810">
    <property type="entry name" value="DNA LIGASE"/>
    <property type="match status" value="1"/>
</dbReference>
<keyword evidence="3" id="KW-0235">DNA replication</keyword>
<dbReference type="GO" id="GO:0005524">
    <property type="term" value="F:ATP binding"/>
    <property type="evidence" value="ECO:0007669"/>
    <property type="project" value="InterPro"/>
</dbReference>
<dbReference type="GO" id="GO:0006260">
    <property type="term" value="P:DNA replication"/>
    <property type="evidence" value="ECO:0007669"/>
    <property type="project" value="UniProtKB-KW"/>
</dbReference>
<organism evidence="9 10">
    <name type="scientific">Vibrio algivorus</name>
    <dbReference type="NCBI Taxonomy" id="1667024"/>
    <lineage>
        <taxon>Bacteria</taxon>
        <taxon>Pseudomonadati</taxon>
        <taxon>Pseudomonadota</taxon>
        <taxon>Gammaproteobacteria</taxon>
        <taxon>Vibrionales</taxon>
        <taxon>Vibrionaceae</taxon>
        <taxon>Vibrio</taxon>
    </lineage>
</organism>
<comment type="caution">
    <text evidence="9">The sequence shown here is derived from an EMBL/GenBank/DDBJ whole genome shotgun (WGS) entry which is preliminary data.</text>
</comment>
<evidence type="ECO:0000259" key="8">
    <source>
        <dbReference type="Pfam" id="PF14743"/>
    </source>
</evidence>
<dbReference type="CDD" id="cd07896">
    <property type="entry name" value="Adenylation_kDNA_ligase_like"/>
    <property type="match status" value="1"/>
</dbReference>
<dbReference type="NCBIfam" id="NF006592">
    <property type="entry name" value="PRK09125.1"/>
    <property type="match status" value="1"/>
</dbReference>
<evidence type="ECO:0000256" key="4">
    <source>
        <dbReference type="ARBA" id="ARBA00022763"/>
    </source>
</evidence>
<evidence type="ECO:0000256" key="1">
    <source>
        <dbReference type="ARBA" id="ARBA00001968"/>
    </source>
</evidence>
<dbReference type="GO" id="GO:0006310">
    <property type="term" value="P:DNA recombination"/>
    <property type="evidence" value="ECO:0007669"/>
    <property type="project" value="InterPro"/>
</dbReference>